<keyword evidence="1" id="KW-0560">Oxidoreductase</keyword>
<dbReference type="InterPro" id="IPR050268">
    <property type="entry name" value="NADH-dep_flavin_reductase"/>
</dbReference>
<feature type="compositionally biased region" description="Basic and acidic residues" evidence="2">
    <location>
        <begin position="1"/>
        <end position="13"/>
    </location>
</feature>
<dbReference type="Pfam" id="PF01613">
    <property type="entry name" value="Flavin_Reduct"/>
    <property type="match status" value="1"/>
</dbReference>
<keyword evidence="5" id="KW-1185">Reference proteome</keyword>
<evidence type="ECO:0000256" key="1">
    <source>
        <dbReference type="ARBA" id="ARBA00023002"/>
    </source>
</evidence>
<protein>
    <submittedName>
        <fullName evidence="4">Flavin reductase family protein</fullName>
    </submittedName>
</protein>
<dbReference type="Proteomes" id="UP000327011">
    <property type="component" value="Unassembled WGS sequence"/>
</dbReference>
<evidence type="ECO:0000313" key="5">
    <source>
        <dbReference type="Proteomes" id="UP000327011"/>
    </source>
</evidence>
<evidence type="ECO:0000259" key="3">
    <source>
        <dbReference type="SMART" id="SM00903"/>
    </source>
</evidence>
<organism evidence="4 5">
    <name type="scientific">Microbispora cellulosiformans</name>
    <dbReference type="NCBI Taxonomy" id="2614688"/>
    <lineage>
        <taxon>Bacteria</taxon>
        <taxon>Bacillati</taxon>
        <taxon>Actinomycetota</taxon>
        <taxon>Actinomycetes</taxon>
        <taxon>Streptosporangiales</taxon>
        <taxon>Streptosporangiaceae</taxon>
        <taxon>Microbispora</taxon>
    </lineage>
</organism>
<dbReference type="GO" id="GO:0010181">
    <property type="term" value="F:FMN binding"/>
    <property type="evidence" value="ECO:0007669"/>
    <property type="project" value="InterPro"/>
</dbReference>
<dbReference type="SMART" id="SM00903">
    <property type="entry name" value="Flavin_Reduct"/>
    <property type="match status" value="1"/>
</dbReference>
<accession>A0A5J5K1J5</accession>
<feature type="domain" description="Flavin reductase like" evidence="3">
    <location>
        <begin position="29"/>
        <end position="176"/>
    </location>
</feature>
<dbReference type="Gene3D" id="2.30.110.10">
    <property type="entry name" value="Electron Transport, Fmn-binding Protein, Chain A"/>
    <property type="match status" value="1"/>
</dbReference>
<evidence type="ECO:0000256" key="2">
    <source>
        <dbReference type="SAM" id="MobiDB-lite"/>
    </source>
</evidence>
<feature type="region of interest" description="Disordered" evidence="2">
    <location>
        <begin position="1"/>
        <end position="24"/>
    </location>
</feature>
<name>A0A5J5K1J5_9ACTN</name>
<dbReference type="PANTHER" id="PTHR30466:SF1">
    <property type="entry name" value="FMN REDUCTASE (NADH) RUTF"/>
    <property type="match status" value="1"/>
</dbReference>
<dbReference type="RefSeq" id="WP_150934799.1">
    <property type="nucleotide sequence ID" value="NZ_VYTZ01000006.1"/>
</dbReference>
<sequence>MSRETMPSPRRETAPSPRGADGRGLREALGTFATGVTVVTVGGPHPHGMTANSFTSVSLDPPLVLVCVRRDAVMHERLAAARFFGVSVLAAHQEDLARHFANHWRSLGGAPFDAAECLPGPRTRVPLISGALARFECALWRSYDGGDHTIFLGNVLSLDGTGDRDALLFLGGRFRRLMPEHSEVTA</sequence>
<evidence type="ECO:0000313" key="4">
    <source>
        <dbReference type="EMBL" id="KAA9377608.1"/>
    </source>
</evidence>
<comment type="caution">
    <text evidence="4">The sequence shown here is derived from an EMBL/GenBank/DDBJ whole genome shotgun (WGS) entry which is preliminary data.</text>
</comment>
<reference evidence="4 5" key="1">
    <citation type="submission" date="2019-09" db="EMBL/GenBank/DDBJ databases">
        <title>Screening of Novel Bioactive Compounds from Soil-Associated.</title>
        <authorList>
            <person name="Gong X."/>
        </authorList>
    </citation>
    <scope>NUCLEOTIDE SEQUENCE [LARGE SCALE GENOMIC DNA]</scope>
    <source>
        <strain evidence="4 5">Gxj-6</strain>
    </source>
</reference>
<dbReference type="EMBL" id="VYTZ01000006">
    <property type="protein sequence ID" value="KAA9377608.1"/>
    <property type="molecule type" value="Genomic_DNA"/>
</dbReference>
<dbReference type="InterPro" id="IPR012349">
    <property type="entry name" value="Split_barrel_FMN-bd"/>
</dbReference>
<gene>
    <name evidence="4" type="ORF">F5972_18480</name>
</gene>
<dbReference type="GO" id="GO:0042602">
    <property type="term" value="F:riboflavin reductase (NADPH) activity"/>
    <property type="evidence" value="ECO:0007669"/>
    <property type="project" value="TreeGrafter"/>
</dbReference>
<proteinExistence type="predicted"/>
<dbReference type="InterPro" id="IPR002563">
    <property type="entry name" value="Flavin_Rdtase-like_dom"/>
</dbReference>
<dbReference type="PANTHER" id="PTHR30466">
    <property type="entry name" value="FLAVIN REDUCTASE"/>
    <property type="match status" value="1"/>
</dbReference>
<dbReference type="AlphaFoldDB" id="A0A5J5K1J5"/>
<dbReference type="SUPFAM" id="SSF50475">
    <property type="entry name" value="FMN-binding split barrel"/>
    <property type="match status" value="1"/>
</dbReference>
<dbReference type="GO" id="GO:0006208">
    <property type="term" value="P:pyrimidine nucleobase catabolic process"/>
    <property type="evidence" value="ECO:0007669"/>
    <property type="project" value="TreeGrafter"/>
</dbReference>